<keyword evidence="2" id="KW-1185">Reference proteome</keyword>
<dbReference type="OrthoDB" id="1655536at2759"/>
<name>A0A2G2VN20_CAPBA</name>
<protein>
    <submittedName>
        <fullName evidence="1">Uncharacterized protein</fullName>
    </submittedName>
</protein>
<dbReference type="PANTHER" id="PTHR33977">
    <property type="entry name" value="ZINC ION BINDING PROTEIN"/>
    <property type="match status" value="1"/>
</dbReference>
<comment type="caution">
    <text evidence="1">The sequence shown here is derived from an EMBL/GenBank/DDBJ whole genome shotgun (WGS) entry which is preliminary data.</text>
</comment>
<dbReference type="AlphaFoldDB" id="A0A2G2VN20"/>
<evidence type="ECO:0000313" key="1">
    <source>
        <dbReference type="EMBL" id="PHT34368.1"/>
    </source>
</evidence>
<dbReference type="STRING" id="33114.A0A2G2VN20"/>
<reference evidence="1 2" key="1">
    <citation type="journal article" date="2017" name="Genome Biol.">
        <title>New reference genome sequences of hot pepper reveal the massive evolution of plant disease-resistance genes by retroduplication.</title>
        <authorList>
            <person name="Kim S."/>
            <person name="Park J."/>
            <person name="Yeom S.I."/>
            <person name="Kim Y.M."/>
            <person name="Seo E."/>
            <person name="Kim K.T."/>
            <person name="Kim M.S."/>
            <person name="Lee J.M."/>
            <person name="Cheong K."/>
            <person name="Shin H.S."/>
            <person name="Kim S.B."/>
            <person name="Han K."/>
            <person name="Lee J."/>
            <person name="Park M."/>
            <person name="Lee H.A."/>
            <person name="Lee H.Y."/>
            <person name="Lee Y."/>
            <person name="Oh S."/>
            <person name="Lee J.H."/>
            <person name="Choi E."/>
            <person name="Choi E."/>
            <person name="Lee S.E."/>
            <person name="Jeon J."/>
            <person name="Kim H."/>
            <person name="Choi G."/>
            <person name="Song H."/>
            <person name="Lee J."/>
            <person name="Lee S.C."/>
            <person name="Kwon J.K."/>
            <person name="Lee H.Y."/>
            <person name="Koo N."/>
            <person name="Hong Y."/>
            <person name="Kim R.W."/>
            <person name="Kang W.H."/>
            <person name="Huh J.H."/>
            <person name="Kang B.C."/>
            <person name="Yang T.J."/>
            <person name="Lee Y.H."/>
            <person name="Bennetzen J.L."/>
            <person name="Choi D."/>
        </authorList>
    </citation>
    <scope>NUCLEOTIDE SEQUENCE [LARGE SCALE GENOMIC DNA]</scope>
    <source>
        <strain evidence="2">cv. PBC81</strain>
    </source>
</reference>
<reference evidence="2" key="2">
    <citation type="journal article" date="2017" name="J. Anim. Genet.">
        <title>Multiple reference genome sequences of hot pepper reveal the massive evolution of plant disease resistance genes by retroduplication.</title>
        <authorList>
            <person name="Kim S."/>
            <person name="Park J."/>
            <person name="Yeom S.-I."/>
            <person name="Kim Y.-M."/>
            <person name="Seo E."/>
            <person name="Kim K.-T."/>
            <person name="Kim M.-S."/>
            <person name="Lee J.M."/>
            <person name="Cheong K."/>
            <person name="Shin H.-S."/>
            <person name="Kim S.-B."/>
            <person name="Han K."/>
            <person name="Lee J."/>
            <person name="Park M."/>
            <person name="Lee H.-A."/>
            <person name="Lee H.-Y."/>
            <person name="Lee Y."/>
            <person name="Oh S."/>
            <person name="Lee J.H."/>
            <person name="Choi E."/>
            <person name="Choi E."/>
            <person name="Lee S.E."/>
            <person name="Jeon J."/>
            <person name="Kim H."/>
            <person name="Choi G."/>
            <person name="Song H."/>
            <person name="Lee J."/>
            <person name="Lee S.-C."/>
            <person name="Kwon J.-K."/>
            <person name="Lee H.-Y."/>
            <person name="Koo N."/>
            <person name="Hong Y."/>
            <person name="Kim R.W."/>
            <person name="Kang W.-H."/>
            <person name="Huh J.H."/>
            <person name="Kang B.-C."/>
            <person name="Yang T.-J."/>
            <person name="Lee Y.-H."/>
            <person name="Bennetzen J.L."/>
            <person name="Choi D."/>
        </authorList>
    </citation>
    <scope>NUCLEOTIDE SEQUENCE [LARGE SCALE GENOMIC DNA]</scope>
    <source>
        <strain evidence="2">cv. PBC81</strain>
    </source>
</reference>
<gene>
    <name evidence="1" type="ORF">CQW23_26168</name>
</gene>
<evidence type="ECO:0000313" key="2">
    <source>
        <dbReference type="Proteomes" id="UP000224567"/>
    </source>
</evidence>
<dbReference type="EMBL" id="MLFT02000011">
    <property type="protein sequence ID" value="PHT34368.1"/>
    <property type="molecule type" value="Genomic_DNA"/>
</dbReference>
<organism evidence="1 2">
    <name type="scientific">Capsicum baccatum</name>
    <name type="common">Peruvian pepper</name>
    <dbReference type="NCBI Taxonomy" id="33114"/>
    <lineage>
        <taxon>Eukaryota</taxon>
        <taxon>Viridiplantae</taxon>
        <taxon>Streptophyta</taxon>
        <taxon>Embryophyta</taxon>
        <taxon>Tracheophyta</taxon>
        <taxon>Spermatophyta</taxon>
        <taxon>Magnoliopsida</taxon>
        <taxon>eudicotyledons</taxon>
        <taxon>Gunneridae</taxon>
        <taxon>Pentapetalae</taxon>
        <taxon>asterids</taxon>
        <taxon>lamiids</taxon>
        <taxon>Solanales</taxon>
        <taxon>Solanaceae</taxon>
        <taxon>Solanoideae</taxon>
        <taxon>Capsiceae</taxon>
        <taxon>Capsicum</taxon>
    </lineage>
</organism>
<accession>A0A2G2VN20</accession>
<dbReference type="PANTHER" id="PTHR33977:SF2">
    <property type="entry name" value="OS09G0309100 PROTEIN"/>
    <property type="match status" value="1"/>
</dbReference>
<dbReference type="Proteomes" id="UP000224567">
    <property type="component" value="Unassembled WGS sequence"/>
</dbReference>
<proteinExistence type="predicted"/>
<sequence>MSRCLIDMKVGYDGSFLALVWKMDPPGEDFLVSDLSWTKFKNEENHDDIARIPYDRVDAFIIGECCNVEFPTRRHVNKSSSVCHGTLNRDAIGPGAKKIPYIYNEIQQHTMSMIYLGIPEENLLAKHIEGIKCYCSSDAKVNNLASQYVHKLGKIIIRSNHELDLDDQASIILWVERNKKSVFFYQDSSLNDLFILGIETEWKLQ</sequence>